<dbReference type="EMBL" id="JAGQNX010000019">
    <property type="protein sequence ID" value="MCA9308010.1"/>
    <property type="molecule type" value="Genomic_DNA"/>
</dbReference>
<accession>A0A955EC63</accession>
<keyword evidence="1" id="KW-0472">Membrane</keyword>
<evidence type="ECO:0000313" key="4">
    <source>
        <dbReference type="Proteomes" id="UP000740557"/>
    </source>
</evidence>
<gene>
    <name evidence="3" type="ORF">KC980_00710</name>
</gene>
<comment type="caution">
    <text evidence="3">The sequence shown here is derived from an EMBL/GenBank/DDBJ whole genome shotgun (WGS) entry which is preliminary data.</text>
</comment>
<keyword evidence="1" id="KW-0812">Transmembrane</keyword>
<proteinExistence type="predicted"/>
<dbReference type="Proteomes" id="UP000740557">
    <property type="component" value="Unassembled WGS sequence"/>
</dbReference>
<dbReference type="AlphaFoldDB" id="A0A955EC63"/>
<name>A0A955EC63_UNCKA</name>
<sequence length="219" mass="25063">MPTKKQPTKKPVKNSKVAKNKRTEYLFSESDKLFLVALFTITVLLIVSVFVLSKNIKKQETIYNLTSKVSKLDIQNKDRFNDFITTANVNSVMYQDFVKETLAAKSVIKYRNEKLKGDYETIKETNLQPRVSPATGKVKLVKMEDTNYLVFNDLTTNEGPDLKVYTATSIEEGWENMGTLAANKGDIYYTLPNAVDPQEVKFVLIYSDKYKTVYSFAQF</sequence>
<protein>
    <submittedName>
        <fullName evidence="3">DM13 domain-containing protein</fullName>
    </submittedName>
</protein>
<evidence type="ECO:0000313" key="3">
    <source>
        <dbReference type="EMBL" id="MCA9308010.1"/>
    </source>
</evidence>
<feature type="transmembrane region" description="Helical" evidence="1">
    <location>
        <begin position="33"/>
        <end position="52"/>
    </location>
</feature>
<evidence type="ECO:0000259" key="2">
    <source>
        <dbReference type="PROSITE" id="PS51549"/>
    </source>
</evidence>
<reference evidence="3" key="1">
    <citation type="submission" date="2020-04" db="EMBL/GenBank/DDBJ databases">
        <authorList>
            <person name="Zhang T."/>
        </authorList>
    </citation>
    <scope>NUCLEOTIDE SEQUENCE</scope>
    <source>
        <strain evidence="3">HKST-UBA79</strain>
    </source>
</reference>
<keyword evidence="1" id="KW-1133">Transmembrane helix</keyword>
<feature type="domain" description="DM13" evidence="2">
    <location>
        <begin position="117"/>
        <end position="219"/>
    </location>
</feature>
<reference evidence="3" key="2">
    <citation type="journal article" date="2021" name="Microbiome">
        <title>Successional dynamics and alternative stable states in a saline activated sludge microbial community over 9 years.</title>
        <authorList>
            <person name="Wang Y."/>
            <person name="Ye J."/>
            <person name="Ju F."/>
            <person name="Liu L."/>
            <person name="Boyd J.A."/>
            <person name="Deng Y."/>
            <person name="Parks D.H."/>
            <person name="Jiang X."/>
            <person name="Yin X."/>
            <person name="Woodcroft B.J."/>
            <person name="Tyson G.W."/>
            <person name="Hugenholtz P."/>
            <person name="Polz M.F."/>
            <person name="Zhang T."/>
        </authorList>
    </citation>
    <scope>NUCLEOTIDE SEQUENCE</scope>
    <source>
        <strain evidence="3">HKST-UBA79</strain>
    </source>
</reference>
<dbReference type="InterPro" id="IPR019545">
    <property type="entry name" value="DM13_domain"/>
</dbReference>
<organism evidence="3 4">
    <name type="scientific">candidate division WWE3 bacterium</name>
    <dbReference type="NCBI Taxonomy" id="2053526"/>
    <lineage>
        <taxon>Bacteria</taxon>
        <taxon>Katanobacteria</taxon>
    </lineage>
</organism>
<evidence type="ECO:0000256" key="1">
    <source>
        <dbReference type="SAM" id="Phobius"/>
    </source>
</evidence>
<dbReference type="PROSITE" id="PS51549">
    <property type="entry name" value="DM13"/>
    <property type="match status" value="1"/>
</dbReference>
<dbReference type="Pfam" id="PF10517">
    <property type="entry name" value="DM13"/>
    <property type="match status" value="1"/>
</dbReference>